<dbReference type="InterPro" id="IPR038459">
    <property type="entry name" value="MT_TRM10-typ_sf"/>
</dbReference>
<accession>A0A2D3UZ81</accession>
<dbReference type="EMBL" id="FJUY01000016">
    <property type="protein sequence ID" value="CZT23367.1"/>
    <property type="molecule type" value="Genomic_DNA"/>
</dbReference>
<evidence type="ECO:0000313" key="12">
    <source>
        <dbReference type="Proteomes" id="UP000225277"/>
    </source>
</evidence>
<comment type="catalytic activity">
    <reaction evidence="8">
        <text>guanosine(9) in tRNA + S-adenosyl-L-methionine = N(1)-methylguanosine(9) in tRNA + S-adenosyl-L-homocysteine + H(+)</text>
        <dbReference type="Rhea" id="RHEA:43156"/>
        <dbReference type="Rhea" id="RHEA-COMP:10367"/>
        <dbReference type="Rhea" id="RHEA-COMP:10368"/>
        <dbReference type="ChEBI" id="CHEBI:15378"/>
        <dbReference type="ChEBI" id="CHEBI:57856"/>
        <dbReference type="ChEBI" id="CHEBI:59789"/>
        <dbReference type="ChEBI" id="CHEBI:73542"/>
        <dbReference type="ChEBI" id="CHEBI:74269"/>
        <dbReference type="EC" id="2.1.1.221"/>
    </reaction>
</comment>
<dbReference type="CDD" id="cd18089">
    <property type="entry name" value="SPOUT_Trm10-like"/>
    <property type="match status" value="1"/>
</dbReference>
<evidence type="ECO:0000256" key="2">
    <source>
        <dbReference type="ARBA" id="ARBA00020451"/>
    </source>
</evidence>
<dbReference type="GO" id="GO:0002939">
    <property type="term" value="P:tRNA N1-guanine methylation"/>
    <property type="evidence" value="ECO:0007669"/>
    <property type="project" value="TreeGrafter"/>
</dbReference>
<dbReference type="EC" id="2.1.1.221" evidence="1"/>
<feature type="compositionally biased region" description="Basic and acidic residues" evidence="9">
    <location>
        <begin position="164"/>
        <end position="173"/>
    </location>
</feature>
<dbReference type="InterPro" id="IPR028564">
    <property type="entry name" value="MT_TRM10-typ"/>
</dbReference>
<dbReference type="PANTHER" id="PTHR13563">
    <property type="entry name" value="TRNA (GUANINE-9-) METHYLTRANSFERASE"/>
    <property type="match status" value="1"/>
</dbReference>
<evidence type="ECO:0000256" key="3">
    <source>
        <dbReference type="ARBA" id="ARBA00022603"/>
    </source>
</evidence>
<protein>
    <recommendedName>
        <fullName evidence="2">tRNA (guanine(9)-N1)-methyltransferase</fullName>
        <ecNumber evidence="1">2.1.1.221</ecNumber>
    </recommendedName>
    <alternativeName>
        <fullName evidence="7">tRNA methyltransferase 10</fullName>
    </alternativeName>
    <alternativeName>
        <fullName evidence="6">tRNA(m1G9)-methyltransferase</fullName>
    </alternativeName>
</protein>
<keyword evidence="12" id="KW-1185">Reference proteome</keyword>
<dbReference type="GO" id="GO:0005634">
    <property type="term" value="C:nucleus"/>
    <property type="evidence" value="ECO:0007669"/>
    <property type="project" value="TreeGrafter"/>
</dbReference>
<organism evidence="11 12">
    <name type="scientific">Ramularia collo-cygni</name>
    <dbReference type="NCBI Taxonomy" id="112498"/>
    <lineage>
        <taxon>Eukaryota</taxon>
        <taxon>Fungi</taxon>
        <taxon>Dikarya</taxon>
        <taxon>Ascomycota</taxon>
        <taxon>Pezizomycotina</taxon>
        <taxon>Dothideomycetes</taxon>
        <taxon>Dothideomycetidae</taxon>
        <taxon>Mycosphaerellales</taxon>
        <taxon>Mycosphaerellaceae</taxon>
        <taxon>Ramularia</taxon>
    </lineage>
</organism>
<dbReference type="GO" id="GO:0000049">
    <property type="term" value="F:tRNA binding"/>
    <property type="evidence" value="ECO:0007669"/>
    <property type="project" value="TreeGrafter"/>
</dbReference>
<evidence type="ECO:0000259" key="10">
    <source>
        <dbReference type="PROSITE" id="PS51675"/>
    </source>
</evidence>
<name>A0A2D3UZ81_9PEZI</name>
<evidence type="ECO:0000256" key="1">
    <source>
        <dbReference type="ARBA" id="ARBA00012797"/>
    </source>
</evidence>
<feature type="compositionally biased region" description="Basic and acidic residues" evidence="9">
    <location>
        <begin position="1"/>
        <end position="18"/>
    </location>
</feature>
<feature type="compositionally biased region" description="Basic and acidic residues" evidence="9">
    <location>
        <begin position="127"/>
        <end position="156"/>
    </location>
</feature>
<sequence length="405" mass="45871">MEFEERPSKMRKLEHESENESSSIQQPESEAKSPTDTAAQPEETSVESTIPEQEIATSQGAVEGTQKPTSEATENEASNRPSDSNENEDPNQPSKDKDNSQTTKPTPSKFEIDPSLSKNQQKKLRKKLEWEAGREERKVLRKEQQKAKRERLRAEKAALPPEVLAKKESERANQPRPRQLPITFLIDCNFDDLMRDGERVSLSSQITRCYSDNKNSAFRAHLVLSSFGGVLKERYDGVLEGVYKLWKPFRTFSENFKEVAEMAKSWMGDSKENWMVGSFAKYADEDQEVLKAAGEIVYLSSEGEEDLTELKPYSTYIIGGLVDKNREKGICYKRAKEAGVKTMRLPIGKFMDMSSRKVLATNHVNEIMVRWLECGDWGESFVKVIPKRKGGTLKGGHGDDDEDDG</sequence>
<evidence type="ECO:0000256" key="7">
    <source>
        <dbReference type="ARBA" id="ARBA00032166"/>
    </source>
</evidence>
<dbReference type="InterPro" id="IPR007356">
    <property type="entry name" value="tRNA_m1G_MeTrfase_euk"/>
</dbReference>
<feature type="region of interest" description="Disordered" evidence="9">
    <location>
        <begin position="1"/>
        <end position="176"/>
    </location>
</feature>
<gene>
    <name evidence="11" type="ORF">RCC_09081</name>
</gene>
<dbReference type="OrthoDB" id="278300at2759"/>
<reference evidence="11 12" key="1">
    <citation type="submission" date="2016-03" db="EMBL/GenBank/DDBJ databases">
        <authorList>
            <person name="Ploux O."/>
        </authorList>
    </citation>
    <scope>NUCLEOTIDE SEQUENCE [LARGE SCALE GENOMIC DNA]</scope>
    <source>
        <strain evidence="11 12">URUG2</strain>
    </source>
</reference>
<evidence type="ECO:0000313" key="11">
    <source>
        <dbReference type="EMBL" id="CZT23367.1"/>
    </source>
</evidence>
<dbReference type="PANTHER" id="PTHR13563:SF13">
    <property type="entry name" value="TRNA METHYLTRANSFERASE 10 HOMOLOG A"/>
    <property type="match status" value="1"/>
</dbReference>
<keyword evidence="5" id="KW-0949">S-adenosyl-L-methionine</keyword>
<dbReference type="STRING" id="112498.A0A2D3UZ81"/>
<dbReference type="GeneID" id="35604156"/>
<feature type="domain" description="SAM-dependent MTase TRM10-type" evidence="10">
    <location>
        <begin position="168"/>
        <end position="392"/>
    </location>
</feature>
<evidence type="ECO:0000256" key="8">
    <source>
        <dbReference type="ARBA" id="ARBA00048434"/>
    </source>
</evidence>
<dbReference type="GO" id="GO:0052905">
    <property type="term" value="F:tRNA (guanosine(9)-N1)-methyltransferase activity"/>
    <property type="evidence" value="ECO:0007669"/>
    <property type="project" value="UniProtKB-EC"/>
</dbReference>
<keyword evidence="3 11" id="KW-0489">Methyltransferase</keyword>
<keyword evidence="4 11" id="KW-0808">Transferase</keyword>
<dbReference type="AlphaFoldDB" id="A0A2D3UZ81"/>
<dbReference type="Gene3D" id="3.40.1280.30">
    <property type="match status" value="1"/>
</dbReference>
<feature type="compositionally biased region" description="Polar residues" evidence="9">
    <location>
        <begin position="20"/>
        <end position="84"/>
    </location>
</feature>
<evidence type="ECO:0000256" key="4">
    <source>
        <dbReference type="ARBA" id="ARBA00022679"/>
    </source>
</evidence>
<dbReference type="RefSeq" id="XP_023630091.1">
    <property type="nucleotide sequence ID" value="XM_023774323.1"/>
</dbReference>
<evidence type="ECO:0000256" key="9">
    <source>
        <dbReference type="SAM" id="MobiDB-lite"/>
    </source>
</evidence>
<evidence type="ECO:0000256" key="5">
    <source>
        <dbReference type="ARBA" id="ARBA00022691"/>
    </source>
</evidence>
<dbReference type="Proteomes" id="UP000225277">
    <property type="component" value="Unassembled WGS sequence"/>
</dbReference>
<dbReference type="PROSITE" id="PS51675">
    <property type="entry name" value="SAM_MT_TRM10"/>
    <property type="match status" value="1"/>
</dbReference>
<evidence type="ECO:0000256" key="6">
    <source>
        <dbReference type="ARBA" id="ARBA00031792"/>
    </source>
</evidence>
<proteinExistence type="predicted"/>